<evidence type="ECO:0000256" key="1">
    <source>
        <dbReference type="SAM" id="MobiDB-lite"/>
    </source>
</evidence>
<reference evidence="3 4" key="1">
    <citation type="submission" date="2024-01" db="EMBL/GenBank/DDBJ databases">
        <title>Multi-omics insights into the function and evolution of sodium benzoate biodegradation pathways in Benzoatithermus flavus gen. nov., sp. nov. from hot spring.</title>
        <authorList>
            <person name="Hu C.-J."/>
            <person name="Li W.-J."/>
        </authorList>
    </citation>
    <scope>NUCLEOTIDE SEQUENCE [LARGE SCALE GENOMIC DNA]</scope>
    <source>
        <strain evidence="3 4">SYSU G07066</strain>
    </source>
</reference>
<proteinExistence type="predicted"/>
<feature type="region of interest" description="Disordered" evidence="1">
    <location>
        <begin position="70"/>
        <end position="93"/>
    </location>
</feature>
<keyword evidence="2" id="KW-0732">Signal</keyword>
<dbReference type="RefSeq" id="WP_418158747.1">
    <property type="nucleotide sequence ID" value="NZ_JBBLZC010000005.1"/>
</dbReference>
<name>A0ABU8XNW8_9PROT</name>
<sequence length="93" mass="9441">MKTFAVASVLALALAFPAAAQTVGGKPTSSDRSHRAINNQAAVSCNICFTCGGDWPVFAGSIRSVGDTPTERGAGCSGALQSRSDSSPFLCCN</sequence>
<feature type="signal peptide" evidence="2">
    <location>
        <begin position="1"/>
        <end position="20"/>
    </location>
</feature>
<evidence type="ECO:0000313" key="3">
    <source>
        <dbReference type="EMBL" id="MEK0082897.1"/>
    </source>
</evidence>
<evidence type="ECO:0000256" key="2">
    <source>
        <dbReference type="SAM" id="SignalP"/>
    </source>
</evidence>
<comment type="caution">
    <text evidence="3">The sequence shown here is derived from an EMBL/GenBank/DDBJ whole genome shotgun (WGS) entry which is preliminary data.</text>
</comment>
<accession>A0ABU8XNW8</accession>
<gene>
    <name evidence="3" type="ORF">U1T56_07030</name>
</gene>
<dbReference type="Proteomes" id="UP001375743">
    <property type="component" value="Unassembled WGS sequence"/>
</dbReference>
<organism evidence="3 4">
    <name type="scientific">Benzoatithermus flavus</name>
    <dbReference type="NCBI Taxonomy" id="3108223"/>
    <lineage>
        <taxon>Bacteria</taxon>
        <taxon>Pseudomonadati</taxon>
        <taxon>Pseudomonadota</taxon>
        <taxon>Alphaproteobacteria</taxon>
        <taxon>Geminicoccales</taxon>
        <taxon>Geminicoccaceae</taxon>
        <taxon>Benzoatithermus</taxon>
    </lineage>
</organism>
<feature type="chain" id="PRO_5047456975" evidence="2">
    <location>
        <begin position="21"/>
        <end position="93"/>
    </location>
</feature>
<evidence type="ECO:0000313" key="4">
    <source>
        <dbReference type="Proteomes" id="UP001375743"/>
    </source>
</evidence>
<protein>
    <submittedName>
        <fullName evidence="3">Uncharacterized protein</fullName>
    </submittedName>
</protein>
<keyword evidence="4" id="KW-1185">Reference proteome</keyword>
<dbReference type="EMBL" id="JBBLZC010000005">
    <property type="protein sequence ID" value="MEK0082897.1"/>
    <property type="molecule type" value="Genomic_DNA"/>
</dbReference>